<organism evidence="1">
    <name type="scientific">bioreactor metagenome</name>
    <dbReference type="NCBI Taxonomy" id="1076179"/>
    <lineage>
        <taxon>unclassified sequences</taxon>
        <taxon>metagenomes</taxon>
        <taxon>ecological metagenomes</taxon>
    </lineage>
</organism>
<reference evidence="1" key="1">
    <citation type="submission" date="2019-08" db="EMBL/GenBank/DDBJ databases">
        <authorList>
            <person name="Kucharzyk K."/>
            <person name="Murdoch R.W."/>
            <person name="Higgins S."/>
            <person name="Loffler F."/>
        </authorList>
    </citation>
    <scope>NUCLEOTIDE SEQUENCE</scope>
</reference>
<dbReference type="AlphaFoldDB" id="A0A644XWP0"/>
<proteinExistence type="predicted"/>
<accession>A0A644XWP0</accession>
<dbReference type="EMBL" id="VSSQ01003432">
    <property type="protein sequence ID" value="MPM20666.1"/>
    <property type="molecule type" value="Genomic_DNA"/>
</dbReference>
<name>A0A644XWP0_9ZZZZ</name>
<gene>
    <name evidence="1" type="ORF">SDC9_67102</name>
</gene>
<evidence type="ECO:0000313" key="1">
    <source>
        <dbReference type="EMBL" id="MPM20666.1"/>
    </source>
</evidence>
<sequence>MYGSESNQLRIIRPQSRGRTEFVSSALFLSAARLAEQLFLVCWGVNHEIVPLVAAFVEADAPLGKADEIVLGFFELERIHIKLLVDVAGVEQEGVGRDAEQRLCQLGYAGDGEVLEVLAGEDDAGFFFANTLHEITDVLDCGQVRQEQIQLVDAGGGVALGQQLIRHERQHVEQQGVLHIFTGLQKSLYAEHHETAGCHIGMTVEKLALRALTHGVEPQQDVLKQFRCVELELLRVVGFIFRLDQLIEIGENGIVLRRQL</sequence>
<comment type="caution">
    <text evidence="1">The sequence shown here is derived from an EMBL/GenBank/DDBJ whole genome shotgun (WGS) entry which is preliminary data.</text>
</comment>
<protein>
    <submittedName>
        <fullName evidence="1">Uncharacterized protein</fullName>
    </submittedName>
</protein>